<protein>
    <submittedName>
        <fullName evidence="2">Uncharacterized protein</fullName>
    </submittedName>
</protein>
<accession>A0A2N7WYQ3</accession>
<keyword evidence="3" id="KW-1185">Reference proteome</keyword>
<comment type="caution">
    <text evidence="2">The sequence shown here is derived from an EMBL/GenBank/DDBJ whole genome shotgun (WGS) entry which is preliminary data.</text>
</comment>
<dbReference type="Proteomes" id="UP000235777">
    <property type="component" value="Unassembled WGS sequence"/>
</dbReference>
<evidence type="ECO:0000313" key="3">
    <source>
        <dbReference type="Proteomes" id="UP000235777"/>
    </source>
</evidence>
<feature type="region of interest" description="Disordered" evidence="1">
    <location>
        <begin position="22"/>
        <end position="63"/>
    </location>
</feature>
<dbReference type="EMBL" id="PNYC01000016">
    <property type="protein sequence ID" value="PMS34530.1"/>
    <property type="molecule type" value="Genomic_DNA"/>
</dbReference>
<name>A0A2N7WYQ3_9BURK</name>
<proteinExistence type="predicted"/>
<dbReference type="AlphaFoldDB" id="A0A2N7WYQ3"/>
<evidence type="ECO:0000256" key="1">
    <source>
        <dbReference type="SAM" id="MobiDB-lite"/>
    </source>
</evidence>
<sequence length="121" mass="13496">MPPSDASGTRIELPQRTITERAEHARSAARAPLVRKSNEGRSRPSLPPFARDRNGHPRQAACNAGFGFHLTDTRAAKSNNRWPGSPVRRTMAWPLRFDAAALHCKKTKCAFHLRSPDVRMS</sequence>
<evidence type="ECO:0000313" key="2">
    <source>
        <dbReference type="EMBL" id="PMS34530.1"/>
    </source>
</evidence>
<organism evidence="2 3">
    <name type="scientific">Trinickia symbiotica</name>
    <dbReference type="NCBI Taxonomy" id="863227"/>
    <lineage>
        <taxon>Bacteria</taxon>
        <taxon>Pseudomonadati</taxon>
        <taxon>Pseudomonadota</taxon>
        <taxon>Betaproteobacteria</taxon>
        <taxon>Burkholderiales</taxon>
        <taxon>Burkholderiaceae</taxon>
        <taxon>Trinickia</taxon>
    </lineage>
</organism>
<reference evidence="2 3" key="1">
    <citation type="submission" date="2018-01" db="EMBL/GenBank/DDBJ databases">
        <title>Whole genome analyses suggest that Burkholderia sensu lato contains two further novel genera in the rhizoxinica-symbiotica group Mycetohabitans gen. nov., and Trinickia gen. nov.: implications for the evolution of diazotrophy and nodulation in the Burkholderiaceae.</title>
        <authorList>
            <person name="Estrada-de los Santos P."/>
            <person name="Palmer M."/>
            <person name="Chavez-Ramirez B."/>
            <person name="Beukes C."/>
            <person name="Steenkamp E.T."/>
            <person name="Hirsch A.M."/>
            <person name="Manyaka P."/>
            <person name="Maluk M."/>
            <person name="Lafos M."/>
            <person name="Crook M."/>
            <person name="Gross E."/>
            <person name="Simon M.F."/>
            <person name="Bueno dos Reis Junior F."/>
            <person name="Poole P.S."/>
            <person name="Venter S.N."/>
            <person name="James E.K."/>
        </authorList>
    </citation>
    <scope>NUCLEOTIDE SEQUENCE [LARGE SCALE GENOMIC DNA]</scope>
    <source>
        <strain evidence="2 3">JPY 581</strain>
    </source>
</reference>
<gene>
    <name evidence="2" type="ORF">C0Z20_22850</name>
</gene>